<dbReference type="Pfam" id="PF00281">
    <property type="entry name" value="Ribosomal_L5"/>
    <property type="match status" value="1"/>
</dbReference>
<dbReference type="PIRSF" id="PIRSF002161">
    <property type="entry name" value="Ribosomal_L5"/>
    <property type="match status" value="1"/>
</dbReference>
<evidence type="ECO:0000259" key="8">
    <source>
        <dbReference type="Pfam" id="PF00673"/>
    </source>
</evidence>
<evidence type="ECO:0000256" key="4">
    <source>
        <dbReference type="ARBA" id="ARBA00035210"/>
    </source>
</evidence>
<evidence type="ECO:0000259" key="7">
    <source>
        <dbReference type="Pfam" id="PF00281"/>
    </source>
</evidence>
<dbReference type="InterPro" id="IPR020929">
    <property type="entry name" value="Ribosomal_uL5_CS"/>
</dbReference>
<evidence type="ECO:0000256" key="1">
    <source>
        <dbReference type="ARBA" id="ARBA00008553"/>
    </source>
</evidence>
<dbReference type="InterPro" id="IPR031309">
    <property type="entry name" value="Ribosomal_uL5_C"/>
</dbReference>
<keyword evidence="9" id="KW-0934">Plastid</keyword>
<geneLocation type="plastid" evidence="9"/>
<dbReference type="EMBL" id="KJ776837">
    <property type="protein sequence ID" value="AIA21535.1"/>
    <property type="molecule type" value="Genomic_DNA"/>
</dbReference>
<dbReference type="GO" id="GO:1990904">
    <property type="term" value="C:ribonucleoprotein complex"/>
    <property type="evidence" value="ECO:0007669"/>
    <property type="project" value="UniProtKB-KW"/>
</dbReference>
<evidence type="ECO:0000256" key="3">
    <source>
        <dbReference type="ARBA" id="ARBA00023274"/>
    </source>
</evidence>
<dbReference type="NCBIfam" id="NF000585">
    <property type="entry name" value="PRK00010.1"/>
    <property type="match status" value="1"/>
</dbReference>
<dbReference type="SUPFAM" id="SSF55282">
    <property type="entry name" value="RL5-like"/>
    <property type="match status" value="1"/>
</dbReference>
<dbReference type="InterPro" id="IPR020930">
    <property type="entry name" value="Ribosomal_uL5_bac-type"/>
</dbReference>
<comment type="similarity">
    <text evidence="1 6">Belongs to the universal ribosomal protein uL5 family.</text>
</comment>
<dbReference type="PROSITE" id="PS00358">
    <property type="entry name" value="RIBOSOMAL_L5"/>
    <property type="match status" value="1"/>
</dbReference>
<dbReference type="Gene3D" id="3.30.1440.10">
    <property type="match status" value="1"/>
</dbReference>
<proteinExistence type="inferred from homology"/>
<dbReference type="HAMAP" id="MF_01333_B">
    <property type="entry name" value="Ribosomal_uL5_B"/>
    <property type="match status" value="1"/>
</dbReference>
<dbReference type="InterPro" id="IPR031310">
    <property type="entry name" value="Ribosomal_uL5_N"/>
</dbReference>
<name>A0A059XM55_9RHOD</name>
<sequence>MAIGLKEKYKTTVTQSLKDEFQYKNVHEVPSFTKITINRGLGEASQNAKALESSIQELTLITGQKPIVTKAKKSIAGFKIREEVPIGIVVHLRKDKMYSFLEKLINLTLPRIRDFRGISPKSFDGKGNYNLGLREQLIFPEIDYDNIDQIRGLDISIVTTAKTDQEGLALLKKLGMPFRES</sequence>
<feature type="domain" description="Large ribosomal subunit protein uL5 N-terminal" evidence="7">
    <location>
        <begin position="25"/>
        <end position="81"/>
    </location>
</feature>
<dbReference type="InterPro" id="IPR002132">
    <property type="entry name" value="Ribosomal_uL5"/>
</dbReference>
<gene>
    <name evidence="9" type="primary">rpl5</name>
</gene>
<reference evidence="9" key="1">
    <citation type="journal article" date="2014" name="Sci. Rep.">
        <title>Minimally destructive sampling of type specimens of Pyropia (Bangiales, Rhodophyta) recovers complete plastid and mitochondrial genomes.</title>
        <authorList>
            <person name="Hughey J.R."/>
            <person name="Gabrielson P.W."/>
            <person name="Rohmer L."/>
            <person name="Tortolani J."/>
            <person name="Silva M."/>
            <person name="Miller K.A."/>
            <person name="Young J.D."/>
            <person name="Martell C."/>
            <person name="Ruediger E."/>
        </authorList>
    </citation>
    <scope>NUCLEOTIDE SEQUENCE</scope>
</reference>
<accession>A0A059XM55</accession>
<feature type="domain" description="Large ribosomal subunit protein uL5 C-terminal" evidence="8">
    <location>
        <begin position="85"/>
        <end position="178"/>
    </location>
</feature>
<dbReference type="FunFam" id="3.30.1440.10:FF:000001">
    <property type="entry name" value="50S ribosomal protein L5"/>
    <property type="match status" value="1"/>
</dbReference>
<dbReference type="AlphaFoldDB" id="A0A059XM55"/>
<dbReference type="GO" id="GO:0005840">
    <property type="term" value="C:ribosome"/>
    <property type="evidence" value="ECO:0007669"/>
    <property type="project" value="UniProtKB-KW"/>
</dbReference>
<keyword evidence="3 6" id="KW-0687">Ribonucleoprotein</keyword>
<dbReference type="Pfam" id="PF00673">
    <property type="entry name" value="Ribosomal_L5_C"/>
    <property type="match status" value="1"/>
</dbReference>
<evidence type="ECO:0000256" key="5">
    <source>
        <dbReference type="ARBA" id="ARBA00035391"/>
    </source>
</evidence>
<evidence type="ECO:0000256" key="2">
    <source>
        <dbReference type="ARBA" id="ARBA00022980"/>
    </source>
</evidence>
<organism evidence="9">
    <name type="scientific">Pyropia fucicola</name>
    <dbReference type="NCBI Taxonomy" id="144551"/>
    <lineage>
        <taxon>Eukaryota</taxon>
        <taxon>Rhodophyta</taxon>
        <taxon>Bangiophyceae</taxon>
        <taxon>Bangiales</taxon>
        <taxon>Bangiaceae</taxon>
        <taxon>Pyropia</taxon>
    </lineage>
</organism>
<dbReference type="InterPro" id="IPR022803">
    <property type="entry name" value="Ribosomal_uL5_dom_sf"/>
</dbReference>
<protein>
    <recommendedName>
        <fullName evidence="4">Large ribosomal subunit protein uL5c</fullName>
    </recommendedName>
    <alternativeName>
        <fullName evidence="5">50S ribosomal protein L5, chloroplastic</fullName>
    </alternativeName>
</protein>
<evidence type="ECO:0000256" key="6">
    <source>
        <dbReference type="RuleBase" id="RU003930"/>
    </source>
</evidence>
<keyword evidence="2 6" id="KW-0689">Ribosomal protein</keyword>
<dbReference type="GO" id="GO:0003735">
    <property type="term" value="F:structural constituent of ribosome"/>
    <property type="evidence" value="ECO:0007669"/>
    <property type="project" value="InterPro"/>
</dbReference>
<dbReference type="GO" id="GO:0006412">
    <property type="term" value="P:translation"/>
    <property type="evidence" value="ECO:0007669"/>
    <property type="project" value="InterPro"/>
</dbReference>
<evidence type="ECO:0000313" key="9">
    <source>
        <dbReference type="EMBL" id="AIA21535.1"/>
    </source>
</evidence>
<dbReference type="PANTHER" id="PTHR11994">
    <property type="entry name" value="60S RIBOSOMAL PROTEIN L11-RELATED"/>
    <property type="match status" value="1"/>
</dbReference>